<reference evidence="5" key="1">
    <citation type="journal article" date="2016" name="Sci. Rep.">
        <title>Molecular characterization of firefly nuptial gifts: a multi-omics approach sheds light on postcopulatory sexual selection.</title>
        <authorList>
            <person name="Al-Wathiqui N."/>
            <person name="Fallon T.R."/>
            <person name="South A."/>
            <person name="Weng J.K."/>
            <person name="Lewis S.M."/>
        </authorList>
    </citation>
    <scope>NUCLEOTIDE SEQUENCE</scope>
</reference>
<dbReference type="GO" id="GO:0000302">
    <property type="term" value="P:response to reactive oxygen species"/>
    <property type="evidence" value="ECO:0007669"/>
    <property type="project" value="TreeGrafter"/>
</dbReference>
<dbReference type="SUPFAM" id="SSF50814">
    <property type="entry name" value="Lipocalins"/>
    <property type="match status" value="1"/>
</dbReference>
<name>A0A1Y1LIV7_PHOPY</name>
<keyword evidence="3" id="KW-0732">Signal</keyword>
<evidence type="ECO:0000259" key="4">
    <source>
        <dbReference type="Pfam" id="PF00061"/>
    </source>
</evidence>
<dbReference type="PANTHER" id="PTHR10612">
    <property type="entry name" value="APOLIPOPROTEIN D"/>
    <property type="match status" value="1"/>
</dbReference>
<dbReference type="GO" id="GO:0005737">
    <property type="term" value="C:cytoplasm"/>
    <property type="evidence" value="ECO:0007669"/>
    <property type="project" value="TreeGrafter"/>
</dbReference>
<evidence type="ECO:0000256" key="1">
    <source>
        <dbReference type="ARBA" id="ARBA00006889"/>
    </source>
</evidence>
<dbReference type="InterPro" id="IPR012674">
    <property type="entry name" value="Calycin"/>
</dbReference>
<evidence type="ECO:0000313" key="5">
    <source>
        <dbReference type="EMBL" id="JAV73563.1"/>
    </source>
</evidence>
<proteinExistence type="inferred from homology"/>
<dbReference type="PRINTS" id="PR01273">
    <property type="entry name" value="INVTBRTCOLOR"/>
</dbReference>
<comment type="similarity">
    <text evidence="1 3">Belongs to the calycin superfamily. Lipocalin family.</text>
</comment>
<feature type="chain" id="PRO_5013437249" description="Lipocalin/cytosolic fatty-acid binding domain-containing protein" evidence="3">
    <location>
        <begin position="28"/>
        <end position="199"/>
    </location>
</feature>
<dbReference type="PANTHER" id="PTHR10612:SF41">
    <property type="entry name" value="GLIAL LAZARILLO, ISOFORM A"/>
    <property type="match status" value="1"/>
</dbReference>
<dbReference type="Gene3D" id="2.40.128.20">
    <property type="match status" value="1"/>
</dbReference>
<dbReference type="Pfam" id="PF00061">
    <property type="entry name" value="Lipocalin"/>
    <property type="match status" value="1"/>
</dbReference>
<evidence type="ECO:0000256" key="3">
    <source>
        <dbReference type="PIRNR" id="PIRNR036893"/>
    </source>
</evidence>
<dbReference type="PIRSF" id="PIRSF036893">
    <property type="entry name" value="Lipocalin_ApoD"/>
    <property type="match status" value="1"/>
</dbReference>
<dbReference type="PRINTS" id="PR00179">
    <property type="entry name" value="LIPOCALIN"/>
</dbReference>
<organism evidence="5">
    <name type="scientific">Photinus pyralis</name>
    <name type="common">Common eastern firefly</name>
    <name type="synonym">Lampyris pyralis</name>
    <dbReference type="NCBI Taxonomy" id="7054"/>
    <lineage>
        <taxon>Eukaryota</taxon>
        <taxon>Metazoa</taxon>
        <taxon>Ecdysozoa</taxon>
        <taxon>Arthropoda</taxon>
        <taxon>Hexapoda</taxon>
        <taxon>Insecta</taxon>
        <taxon>Pterygota</taxon>
        <taxon>Neoptera</taxon>
        <taxon>Endopterygota</taxon>
        <taxon>Coleoptera</taxon>
        <taxon>Polyphaga</taxon>
        <taxon>Elateriformia</taxon>
        <taxon>Elateroidea</taxon>
        <taxon>Lampyridae</taxon>
        <taxon>Lampyrinae</taxon>
        <taxon>Photinus</taxon>
    </lineage>
</organism>
<dbReference type="InterPro" id="IPR003057">
    <property type="entry name" value="Invtbrt_color"/>
</dbReference>
<protein>
    <recommendedName>
        <fullName evidence="4">Lipocalin/cytosolic fatty-acid binding domain-containing protein</fullName>
    </recommendedName>
</protein>
<dbReference type="InterPro" id="IPR000566">
    <property type="entry name" value="Lipocln_cytosolic_FA-bd_dom"/>
</dbReference>
<sequence length="199" mass="22695">MALTYKSPISLGIFLVLVHTCAPSGFGKCPRHDYIQNFSLERFAGHWYEIERTFYLMELTVSCTTLDLIDNNKGQLEVTVTTLSRWSGNLRVSEGIASSSRKDPSLFLYRVNTILPQTLAKYLPGAGFYQVLDTDYDRFAILWSCSNFGVIYTDLVWIFARGKEIDAELRAKIYGFLKTKGIDSERLVLPKNNNCTDEY</sequence>
<keyword evidence="2" id="KW-1015">Disulfide bond</keyword>
<feature type="domain" description="Lipocalin/cytosolic fatty-acid binding" evidence="4">
    <location>
        <begin position="44"/>
        <end position="188"/>
    </location>
</feature>
<feature type="signal peptide" evidence="3">
    <location>
        <begin position="1"/>
        <end position="27"/>
    </location>
</feature>
<dbReference type="AlphaFoldDB" id="A0A1Y1LIV7"/>
<dbReference type="EMBL" id="GEZM01054552">
    <property type="protein sequence ID" value="JAV73563.1"/>
    <property type="molecule type" value="Transcribed_RNA"/>
</dbReference>
<accession>A0A1Y1LIV7</accession>
<dbReference type="InterPro" id="IPR022271">
    <property type="entry name" value="Lipocalin_ApoD"/>
</dbReference>
<evidence type="ECO:0000256" key="2">
    <source>
        <dbReference type="ARBA" id="ARBA00023157"/>
    </source>
</evidence>
<dbReference type="GO" id="GO:0006629">
    <property type="term" value="P:lipid metabolic process"/>
    <property type="evidence" value="ECO:0007669"/>
    <property type="project" value="TreeGrafter"/>
</dbReference>
<dbReference type="GO" id="GO:0031409">
    <property type="term" value="F:pigment binding"/>
    <property type="evidence" value="ECO:0007669"/>
    <property type="project" value="InterPro"/>
</dbReference>